<protein>
    <submittedName>
        <fullName evidence="2">Gliding motility-associated C-terminal domain-containing protein</fullName>
    </submittedName>
</protein>
<evidence type="ECO:0000256" key="1">
    <source>
        <dbReference type="SAM" id="SignalP"/>
    </source>
</evidence>
<feature type="chain" id="PRO_5043783987" evidence="1">
    <location>
        <begin position="19"/>
        <end position="388"/>
    </location>
</feature>
<dbReference type="RefSeq" id="WP_349352812.1">
    <property type="nucleotide sequence ID" value="NZ_CP157804.1"/>
</dbReference>
<dbReference type="KEGG" id="fld:ABNE31_06715"/>
<dbReference type="Pfam" id="PF13585">
    <property type="entry name" value="CHU_C"/>
    <property type="match status" value="1"/>
</dbReference>
<dbReference type="AlphaFoldDB" id="A0AAU7N1T0"/>
<dbReference type="NCBIfam" id="TIGR04131">
    <property type="entry name" value="Bac_Flav_CTERM"/>
    <property type="match status" value="1"/>
</dbReference>
<gene>
    <name evidence="2" type="ORF">ABNE31_06715</name>
</gene>
<reference evidence="2" key="1">
    <citation type="submission" date="2024-05" db="EMBL/GenBank/DDBJ databases">
        <title>Draft Genome Sequences of Flagellimonas sp. MMG031 and Marinobacter sp. MMG032 Isolated from the dinoflagellate Symbiodinium pilosum.</title>
        <authorList>
            <person name="Shikuma N.J."/>
            <person name="Farrell M.V."/>
        </authorList>
    </citation>
    <scope>NUCLEOTIDE SEQUENCE</scope>
    <source>
        <strain evidence="2">MMG031</strain>
    </source>
</reference>
<feature type="signal peptide" evidence="1">
    <location>
        <begin position="1"/>
        <end position="18"/>
    </location>
</feature>
<dbReference type="InterPro" id="IPR026341">
    <property type="entry name" value="T9SS_type_B"/>
</dbReference>
<dbReference type="EMBL" id="CP157804">
    <property type="protein sequence ID" value="XBQ24604.1"/>
    <property type="molecule type" value="Genomic_DNA"/>
</dbReference>
<sequence>MKPLLHIIALLSVSFTLAQSGLYNSGNFTVQNNAQIGLHTDFINDGNFDQTTGLVGFYGNRPIIVSGSIPPTLWDTEILMSGNVFLQNTLLVRNNVNFIDGDFLSPTNIAAVNLNFMDTGFFTGESDASKVTGFAAITNQDVFSFPVGDSAQLRPLILNSQGNTPLAVCAYFFEDPSNPETILQGFDTEQKVRDIGTVSDREFWIIQSDVPAQVTISWNSRSSLATIPNATLESIIVVGWSKASNQWVIIGNSAISGDLAQGFITSQTFVPSDYAAITFGTIPLPTDTFAVENPTLGNYFLSPNGDGINDFLVIDGMEESPNNSLRIFNRFGQKVFEKFNYINEFNGVSNTGSFVVSQDAGLPEGVYFYLVSLDDLELQYTGFLFLDR</sequence>
<accession>A0AAU7N1T0</accession>
<organism evidence="2">
    <name type="scientific">Flagellimonas sp. MMG031</name>
    <dbReference type="NCBI Taxonomy" id="3158549"/>
    <lineage>
        <taxon>Bacteria</taxon>
        <taxon>Pseudomonadati</taxon>
        <taxon>Bacteroidota</taxon>
        <taxon>Flavobacteriia</taxon>
        <taxon>Flavobacteriales</taxon>
        <taxon>Flavobacteriaceae</taxon>
        <taxon>Flagellimonas</taxon>
    </lineage>
</organism>
<proteinExistence type="predicted"/>
<evidence type="ECO:0000313" key="2">
    <source>
        <dbReference type="EMBL" id="XBQ24604.1"/>
    </source>
</evidence>
<keyword evidence="1" id="KW-0732">Signal</keyword>
<name>A0AAU7N1T0_9FLAO</name>